<organism evidence="2">
    <name type="scientific">viral metagenome</name>
    <dbReference type="NCBI Taxonomy" id="1070528"/>
    <lineage>
        <taxon>unclassified sequences</taxon>
        <taxon>metagenomes</taxon>
        <taxon>organismal metagenomes</taxon>
    </lineage>
</organism>
<protein>
    <submittedName>
        <fullName evidence="2">Uncharacterized protein</fullName>
    </submittedName>
</protein>
<accession>A0A6C0LDJ5</accession>
<sequence>MNLKFIIILVFIVADCFASRASRRRRRREQRYAEKIIAQQHNVARILRTQELSLFDNDYIYGSTQYKSAICGYMQETLFPDNFDRFISYSFSNEVRSAFANEYISTIYSKENFPLTYRTPDVTLDVANGEIVEYYSKYCLVHVDTSALAFAGFIALLLCFHIICCLLSYVINACLKFDFRNDQINMFW</sequence>
<evidence type="ECO:0000313" key="2">
    <source>
        <dbReference type="EMBL" id="QHU28410.1"/>
    </source>
</evidence>
<keyword evidence="1" id="KW-0472">Membrane</keyword>
<keyword evidence="1" id="KW-1133">Transmembrane helix</keyword>
<keyword evidence="1" id="KW-0812">Transmembrane</keyword>
<dbReference type="AlphaFoldDB" id="A0A6C0LDJ5"/>
<dbReference type="EMBL" id="MN740472">
    <property type="protein sequence ID" value="QHU28410.1"/>
    <property type="molecule type" value="Genomic_DNA"/>
</dbReference>
<evidence type="ECO:0000256" key="1">
    <source>
        <dbReference type="SAM" id="Phobius"/>
    </source>
</evidence>
<proteinExistence type="predicted"/>
<reference evidence="2" key="1">
    <citation type="journal article" date="2020" name="Nature">
        <title>Giant virus diversity and host interactions through global metagenomics.</title>
        <authorList>
            <person name="Schulz F."/>
            <person name="Roux S."/>
            <person name="Paez-Espino D."/>
            <person name="Jungbluth S."/>
            <person name="Walsh D.A."/>
            <person name="Denef V.J."/>
            <person name="McMahon K.D."/>
            <person name="Konstantinidis K.T."/>
            <person name="Eloe-Fadrosh E.A."/>
            <person name="Kyrpides N.C."/>
            <person name="Woyke T."/>
        </authorList>
    </citation>
    <scope>NUCLEOTIDE SEQUENCE</scope>
    <source>
        <strain evidence="2">GVMAG-M-3300027770-73</strain>
    </source>
</reference>
<name>A0A6C0LDJ5_9ZZZZ</name>
<feature type="transmembrane region" description="Helical" evidence="1">
    <location>
        <begin position="147"/>
        <end position="171"/>
    </location>
</feature>